<dbReference type="EMBL" id="JARVII010000009">
    <property type="protein sequence ID" value="MDG9699266.1"/>
    <property type="molecule type" value="Genomic_DNA"/>
</dbReference>
<organism evidence="3 4">
    <name type="scientific">Ottowia cancrivicina</name>
    <dbReference type="NCBI Taxonomy" id="3040346"/>
    <lineage>
        <taxon>Bacteria</taxon>
        <taxon>Pseudomonadati</taxon>
        <taxon>Pseudomonadota</taxon>
        <taxon>Betaproteobacteria</taxon>
        <taxon>Burkholderiales</taxon>
        <taxon>Comamonadaceae</taxon>
        <taxon>Ottowia</taxon>
    </lineage>
</organism>
<dbReference type="PANTHER" id="PTHR35004:SF7">
    <property type="entry name" value="INTEGRASE PROTEIN"/>
    <property type="match status" value="1"/>
</dbReference>
<dbReference type="Gene3D" id="3.30.420.10">
    <property type="entry name" value="Ribonuclease H-like superfamily/Ribonuclease H"/>
    <property type="match status" value="1"/>
</dbReference>
<dbReference type="PANTHER" id="PTHR35004">
    <property type="entry name" value="TRANSPOSASE RV3428C-RELATED"/>
    <property type="match status" value="1"/>
</dbReference>
<evidence type="ECO:0000313" key="3">
    <source>
        <dbReference type="EMBL" id="MDG9699266.1"/>
    </source>
</evidence>
<dbReference type="InterPro" id="IPR001584">
    <property type="entry name" value="Integrase_cat-core"/>
</dbReference>
<proteinExistence type="predicted"/>
<name>A0AAW6RL37_9BURK</name>
<accession>A0AAW6RL37</accession>
<gene>
    <name evidence="3" type="ORF">QB898_05935</name>
</gene>
<evidence type="ECO:0000256" key="1">
    <source>
        <dbReference type="SAM" id="MobiDB-lite"/>
    </source>
</evidence>
<protein>
    <submittedName>
        <fullName evidence="3">Integrase</fullName>
    </submittedName>
</protein>
<comment type="caution">
    <text evidence="3">The sequence shown here is derived from an EMBL/GenBank/DDBJ whole genome shotgun (WGS) entry which is preliminary data.</text>
</comment>
<reference evidence="3 4" key="1">
    <citation type="submission" date="2023-04" db="EMBL/GenBank/DDBJ databases">
        <title>Ottowia paracancer sp. nov., isolated from human stomach.</title>
        <authorList>
            <person name="Song Y."/>
        </authorList>
    </citation>
    <scope>NUCLEOTIDE SEQUENCE [LARGE SCALE GENOMIC DNA]</scope>
    <source>
        <strain evidence="3 4">10c7w1</strain>
    </source>
</reference>
<dbReference type="RefSeq" id="WP_279524201.1">
    <property type="nucleotide sequence ID" value="NZ_JARVII010000009.1"/>
</dbReference>
<dbReference type="GO" id="GO:0003676">
    <property type="term" value="F:nucleic acid binding"/>
    <property type="evidence" value="ECO:0007669"/>
    <property type="project" value="InterPro"/>
</dbReference>
<feature type="compositionally biased region" description="Low complexity" evidence="1">
    <location>
        <begin position="512"/>
        <end position="525"/>
    </location>
</feature>
<dbReference type="AlphaFoldDB" id="A0AAW6RL37"/>
<dbReference type="InterPro" id="IPR036397">
    <property type="entry name" value="RNaseH_sf"/>
</dbReference>
<evidence type="ECO:0000313" key="4">
    <source>
        <dbReference type="Proteomes" id="UP001237156"/>
    </source>
</evidence>
<keyword evidence="4" id="KW-1185">Reference proteome</keyword>
<dbReference type="InterPro" id="IPR012337">
    <property type="entry name" value="RNaseH-like_sf"/>
</dbReference>
<feature type="region of interest" description="Disordered" evidence="1">
    <location>
        <begin position="497"/>
        <end position="539"/>
    </location>
</feature>
<feature type="domain" description="Integrase catalytic" evidence="2">
    <location>
        <begin position="159"/>
        <end position="383"/>
    </location>
</feature>
<dbReference type="SUPFAM" id="SSF53098">
    <property type="entry name" value="Ribonuclease H-like"/>
    <property type="match status" value="1"/>
</dbReference>
<evidence type="ECO:0000259" key="2">
    <source>
        <dbReference type="PROSITE" id="PS50994"/>
    </source>
</evidence>
<dbReference type="PROSITE" id="PS50994">
    <property type="entry name" value="INTEGRASE"/>
    <property type="match status" value="1"/>
</dbReference>
<dbReference type="Proteomes" id="UP001237156">
    <property type="component" value="Unassembled WGS sequence"/>
</dbReference>
<dbReference type="GO" id="GO:0015074">
    <property type="term" value="P:DNA integration"/>
    <property type="evidence" value="ECO:0007669"/>
    <property type="project" value="InterPro"/>
</dbReference>
<sequence>MTAPRAASAATAQLIAQLARDLAQATAGQGHGGKGALVAAASQATGLSRATVYRRLKEFTVQPARRRRSDAGAVSVTRQEALAISAALMQSQRKGGKQLLSVARALDELRCQGLVRCERIHPETGEVRFLSASAVERALRTYGLHPAQLLRPTPCTEMKSLHPNHVWQIDASLCVLYYLSNGQGKGQGKGQKGGCQRGGLQVLEADKFYKNKPRALERVQSERVWRYVVTDHYSGSIFVHYVLGAESALNLAESFIAAINARSVLGAPDPFHGVPFILMMDMGSANTSGLFKNLARRLGVQLMPHAPGNARATGQVEKAQDIVERCFESTLKGQAVGSLQALNLSAYCWARSFNATARHSRHGHTRLHQWLGITPEQLRIAPGVQMCRELLTHEPELRKVSPRLTVEFKGLEYDVRDVPAVSVGEKLRVTYNPYVQEAACIVYTDADGREALHTVPLVQRDEAGFRVDAPVIGQQWASARTTPLQANRQQVEQLGQLPARPPAGASAETGRADPAGGSAAPAARPQPMQLPSELPHSEPLFGRRLAPLRQVREAKLPIPLPKKGQPLPLAAKVVAPTRAERTLTLFEASRELAEHLGAPLEPARLALLRQLCPQGLPESELPAMAERLAARPALRVIASAR</sequence>